<evidence type="ECO:0000256" key="1">
    <source>
        <dbReference type="ARBA" id="ARBA00004245"/>
    </source>
</evidence>
<keyword evidence="12" id="KW-1185">Reference proteome</keyword>
<accession>A0A914YF03</accession>
<dbReference type="SMART" id="SM00320">
    <property type="entry name" value="WD40"/>
    <property type="match status" value="4"/>
</dbReference>
<evidence type="ECO:0000256" key="7">
    <source>
        <dbReference type="ARBA" id="ARBA00023212"/>
    </source>
</evidence>
<evidence type="ECO:0000313" key="12">
    <source>
        <dbReference type="Proteomes" id="UP000887577"/>
    </source>
</evidence>
<dbReference type="AlphaFoldDB" id="A0A914YF03"/>
<proteinExistence type="inferred from homology"/>
<keyword evidence="7" id="KW-0206">Cytoskeleton</keyword>
<keyword evidence="6" id="KW-0009">Actin-binding</keyword>
<dbReference type="WBParaSite" id="PSU_v2.g18854.t1">
    <property type="protein sequence ID" value="PSU_v2.g18854.t1"/>
    <property type="gene ID" value="PSU_v2.g18854"/>
</dbReference>
<evidence type="ECO:0000256" key="2">
    <source>
        <dbReference type="ARBA" id="ARBA00006260"/>
    </source>
</evidence>
<dbReference type="InterPro" id="IPR036322">
    <property type="entry name" value="WD40_repeat_dom_sf"/>
</dbReference>
<evidence type="ECO:0000256" key="4">
    <source>
        <dbReference type="ARBA" id="ARBA00022574"/>
    </source>
</evidence>
<dbReference type="PROSITE" id="PS50294">
    <property type="entry name" value="WD_REPEATS_REGION"/>
    <property type="match status" value="1"/>
</dbReference>
<feature type="domain" description="Anaphase-promoting complex subunit 4-like WD40" evidence="11">
    <location>
        <begin position="106"/>
        <end position="180"/>
    </location>
</feature>
<dbReference type="InterPro" id="IPR001680">
    <property type="entry name" value="WD40_rpt"/>
</dbReference>
<name>A0A914YF03_9BILA</name>
<feature type="repeat" description="WD" evidence="10">
    <location>
        <begin position="52"/>
        <end position="89"/>
    </location>
</feature>
<evidence type="ECO:0000256" key="10">
    <source>
        <dbReference type="PROSITE-ProRule" id="PRU00221"/>
    </source>
</evidence>
<dbReference type="Pfam" id="PF00400">
    <property type="entry name" value="WD40"/>
    <property type="match status" value="1"/>
</dbReference>
<dbReference type="PANTHER" id="PTHR10709:SF2">
    <property type="entry name" value="ACTIN-RELATED PROTEIN 2_3 COMPLEX SUBUNIT"/>
    <property type="match status" value="1"/>
</dbReference>
<dbReference type="PANTHER" id="PTHR10709">
    <property type="entry name" value="ACTIN-RELATED PROTEIN 2/3 COMPLEX SUBUNIT 1"/>
    <property type="match status" value="1"/>
</dbReference>
<reference evidence="13" key="1">
    <citation type="submission" date="2022-11" db="UniProtKB">
        <authorList>
            <consortium name="WormBaseParasite"/>
        </authorList>
    </citation>
    <scope>IDENTIFICATION</scope>
</reference>
<evidence type="ECO:0000256" key="9">
    <source>
        <dbReference type="ARBA" id="ARBA00041789"/>
    </source>
</evidence>
<evidence type="ECO:0000256" key="8">
    <source>
        <dbReference type="ARBA" id="ARBA00041244"/>
    </source>
</evidence>
<dbReference type="Pfam" id="PF12894">
    <property type="entry name" value="ANAPC4_WD40"/>
    <property type="match status" value="1"/>
</dbReference>
<dbReference type="PROSITE" id="PS50082">
    <property type="entry name" value="WD_REPEATS_2"/>
    <property type="match status" value="1"/>
</dbReference>
<evidence type="ECO:0000256" key="6">
    <source>
        <dbReference type="ARBA" id="ARBA00023203"/>
    </source>
</evidence>
<evidence type="ECO:0000256" key="5">
    <source>
        <dbReference type="ARBA" id="ARBA00022737"/>
    </source>
</evidence>
<dbReference type="Proteomes" id="UP000887577">
    <property type="component" value="Unplaced"/>
</dbReference>
<dbReference type="InterPro" id="IPR015943">
    <property type="entry name" value="WD40/YVTN_repeat-like_dom_sf"/>
</dbReference>
<evidence type="ECO:0000313" key="13">
    <source>
        <dbReference type="WBParaSite" id="PSU_v2.g18854.t1"/>
    </source>
</evidence>
<organism evidence="12 13">
    <name type="scientific">Panagrolaimus superbus</name>
    <dbReference type="NCBI Taxonomy" id="310955"/>
    <lineage>
        <taxon>Eukaryota</taxon>
        <taxon>Metazoa</taxon>
        <taxon>Ecdysozoa</taxon>
        <taxon>Nematoda</taxon>
        <taxon>Chromadorea</taxon>
        <taxon>Rhabditida</taxon>
        <taxon>Tylenchina</taxon>
        <taxon>Panagrolaimomorpha</taxon>
        <taxon>Panagrolaimoidea</taxon>
        <taxon>Panagrolaimidae</taxon>
        <taxon>Panagrolaimus</taxon>
    </lineage>
</organism>
<keyword evidence="5" id="KW-0677">Repeat</keyword>
<dbReference type="SUPFAM" id="SSF50978">
    <property type="entry name" value="WD40 repeat-like"/>
    <property type="match status" value="1"/>
</dbReference>
<dbReference type="InterPro" id="IPR024977">
    <property type="entry name" value="Apc4-like_WD40_dom"/>
</dbReference>
<dbReference type="Gene3D" id="2.130.10.10">
    <property type="entry name" value="YVTN repeat-like/Quinoprotein amine dehydrogenase"/>
    <property type="match status" value="1"/>
</dbReference>
<comment type="similarity">
    <text evidence="2">Belongs to the WD repeat ARPC1 family.</text>
</comment>
<comment type="subcellular location">
    <subcellularLocation>
        <location evidence="1">Cytoplasm</location>
        <location evidence="1">Cytoskeleton</location>
    </subcellularLocation>
</comment>
<sequence>MAAPVKNFKLDKGPIHSFAFNADRSQVAISVGNENVYILHLVGGKWIEKHVLAEHDMAVTSLDWAPKTNRIVTCSRDKNAYVWTFENNKWNACLVLAKLTFAATCVKWSPHENKFAVGSSQKLVSICHYEKENNWWIARQIKTEFKSTISCVSWHPENVLIAVGCYDYKARVFSAYVKDVSYDLLELFYF</sequence>
<evidence type="ECO:0000256" key="3">
    <source>
        <dbReference type="ARBA" id="ARBA00022490"/>
    </source>
</evidence>
<keyword evidence="4 10" id="KW-0853">WD repeat</keyword>
<protein>
    <recommendedName>
        <fullName evidence="8">Arp2/3 complex 41 kDa subunit</fullName>
    </recommendedName>
    <alternativeName>
        <fullName evidence="9">p41-ARC</fullName>
    </alternativeName>
</protein>
<dbReference type="GO" id="GO:0005885">
    <property type="term" value="C:Arp2/3 protein complex"/>
    <property type="evidence" value="ECO:0007669"/>
    <property type="project" value="InterPro"/>
</dbReference>
<keyword evidence="3" id="KW-0963">Cytoplasm</keyword>
<dbReference type="GO" id="GO:0051015">
    <property type="term" value="F:actin filament binding"/>
    <property type="evidence" value="ECO:0007669"/>
    <property type="project" value="TreeGrafter"/>
</dbReference>
<dbReference type="GO" id="GO:0034314">
    <property type="term" value="P:Arp2/3 complex-mediated actin nucleation"/>
    <property type="evidence" value="ECO:0007669"/>
    <property type="project" value="InterPro"/>
</dbReference>
<evidence type="ECO:0000259" key="11">
    <source>
        <dbReference type="Pfam" id="PF12894"/>
    </source>
</evidence>
<dbReference type="InterPro" id="IPR017383">
    <property type="entry name" value="ARPC1"/>
</dbReference>